<dbReference type="Proteomes" id="UP001500711">
    <property type="component" value="Unassembled WGS sequence"/>
</dbReference>
<keyword evidence="2" id="KW-1185">Reference proteome</keyword>
<dbReference type="SUPFAM" id="SSF48452">
    <property type="entry name" value="TPR-like"/>
    <property type="match status" value="1"/>
</dbReference>
<accession>A0ABP7BRR0</accession>
<evidence type="ECO:0000313" key="1">
    <source>
        <dbReference type="EMBL" id="GAA3666064.1"/>
    </source>
</evidence>
<name>A0ABP7BRR0_9PSEU</name>
<dbReference type="RefSeq" id="WP_346133594.1">
    <property type="nucleotide sequence ID" value="NZ_BAABBE010000019.1"/>
</dbReference>
<dbReference type="InterPro" id="IPR011990">
    <property type="entry name" value="TPR-like_helical_dom_sf"/>
</dbReference>
<protein>
    <recommendedName>
        <fullName evidence="3">Tetratricopeptide repeat-containing protein</fullName>
    </recommendedName>
</protein>
<reference evidence="2" key="1">
    <citation type="journal article" date="2019" name="Int. J. Syst. Evol. Microbiol.">
        <title>The Global Catalogue of Microorganisms (GCM) 10K type strain sequencing project: providing services to taxonomists for standard genome sequencing and annotation.</title>
        <authorList>
            <consortium name="The Broad Institute Genomics Platform"/>
            <consortium name="The Broad Institute Genome Sequencing Center for Infectious Disease"/>
            <person name="Wu L."/>
            <person name="Ma J."/>
        </authorList>
    </citation>
    <scope>NUCLEOTIDE SEQUENCE [LARGE SCALE GENOMIC DNA]</scope>
    <source>
        <strain evidence="2">JCM 17494</strain>
    </source>
</reference>
<comment type="caution">
    <text evidence="1">The sequence shown here is derived from an EMBL/GenBank/DDBJ whole genome shotgun (WGS) entry which is preliminary data.</text>
</comment>
<evidence type="ECO:0000313" key="2">
    <source>
        <dbReference type="Proteomes" id="UP001500711"/>
    </source>
</evidence>
<organism evidence="1 2">
    <name type="scientific">Lentzea roselyniae</name>
    <dbReference type="NCBI Taxonomy" id="531940"/>
    <lineage>
        <taxon>Bacteria</taxon>
        <taxon>Bacillati</taxon>
        <taxon>Actinomycetota</taxon>
        <taxon>Actinomycetes</taxon>
        <taxon>Pseudonocardiales</taxon>
        <taxon>Pseudonocardiaceae</taxon>
        <taxon>Lentzea</taxon>
    </lineage>
</organism>
<dbReference type="EMBL" id="BAABBE010000019">
    <property type="protein sequence ID" value="GAA3666064.1"/>
    <property type="molecule type" value="Genomic_DNA"/>
</dbReference>
<evidence type="ECO:0008006" key="3">
    <source>
        <dbReference type="Google" id="ProtNLM"/>
    </source>
</evidence>
<dbReference type="Gene3D" id="1.25.40.10">
    <property type="entry name" value="Tetratricopeptide repeat domain"/>
    <property type="match status" value="1"/>
</dbReference>
<proteinExistence type="predicted"/>
<sequence length="329" mass="36540">MRLTVVAAAPGYGKTETVRRRSRQARWCAGEAAADFIRTRRWAPQVVLDEPSVPPDELREWLKRTPCEQVTLITRTPFEWENSEQIGPAELALAESAVAPEVYRATLGWPALARRWPDHEAYVLATVLPALSAKARHLVTAFARLGPVRRALCVELGVDPAAIVELTRLGVLVDGALVPAVAESVEPVAVNYQRAANWYARNGHPAAAAHLHDRLGQHRSLATLLDERGSEILQAEPRVFGKHPLLRNKARALAAVHVERANELFGQARYPEALKHADLAVQLAEDHESLLIRGRVLGRLGRLEDARACDVRIDELRSHEQRARARRQG</sequence>
<gene>
    <name evidence="1" type="ORF">GCM10022267_60520</name>
</gene>